<evidence type="ECO:0000256" key="4">
    <source>
        <dbReference type="ARBA" id="ARBA00022989"/>
    </source>
</evidence>
<comment type="similarity">
    <text evidence="6">Belongs to the ABC-4 integral membrane protein family.</text>
</comment>
<feature type="transmembrane region" description="Helical" evidence="7">
    <location>
        <begin position="732"/>
        <end position="754"/>
    </location>
</feature>
<feature type="transmembrane region" description="Helical" evidence="7">
    <location>
        <begin position="424"/>
        <end position="444"/>
    </location>
</feature>
<keyword evidence="4 7" id="KW-1133">Transmembrane helix</keyword>
<evidence type="ECO:0000313" key="10">
    <source>
        <dbReference type="Proteomes" id="UP001614394"/>
    </source>
</evidence>
<comment type="caution">
    <text evidence="9">The sequence shown here is derived from an EMBL/GenBank/DDBJ whole genome shotgun (WGS) entry which is preliminary data.</text>
</comment>
<evidence type="ECO:0000259" key="8">
    <source>
        <dbReference type="Pfam" id="PF02687"/>
    </source>
</evidence>
<evidence type="ECO:0000256" key="3">
    <source>
        <dbReference type="ARBA" id="ARBA00022692"/>
    </source>
</evidence>
<keyword evidence="3 7" id="KW-0812">Transmembrane</keyword>
<dbReference type="Pfam" id="PF02687">
    <property type="entry name" value="FtsX"/>
    <property type="match status" value="2"/>
</dbReference>
<evidence type="ECO:0000256" key="5">
    <source>
        <dbReference type="ARBA" id="ARBA00023136"/>
    </source>
</evidence>
<name>A0ABW8CBZ2_9ACTN</name>
<feature type="transmembrane region" description="Helical" evidence="7">
    <location>
        <begin position="637"/>
        <end position="661"/>
    </location>
</feature>
<keyword evidence="10" id="KW-1185">Reference proteome</keyword>
<dbReference type="RefSeq" id="WP_399651101.1">
    <property type="nucleotide sequence ID" value="NZ_JBITYG010000006.1"/>
</dbReference>
<feature type="transmembrane region" description="Helical" evidence="7">
    <location>
        <begin position="20"/>
        <end position="44"/>
    </location>
</feature>
<evidence type="ECO:0000256" key="6">
    <source>
        <dbReference type="ARBA" id="ARBA00038076"/>
    </source>
</evidence>
<feature type="transmembrane region" description="Helical" evidence="7">
    <location>
        <begin position="307"/>
        <end position="328"/>
    </location>
</feature>
<keyword evidence="2" id="KW-1003">Cell membrane</keyword>
<evidence type="ECO:0000256" key="7">
    <source>
        <dbReference type="SAM" id="Phobius"/>
    </source>
</evidence>
<evidence type="ECO:0000313" key="9">
    <source>
        <dbReference type="EMBL" id="MFI9102885.1"/>
    </source>
</evidence>
<dbReference type="PANTHER" id="PTHR30572:SF4">
    <property type="entry name" value="ABC TRANSPORTER PERMEASE YTRF"/>
    <property type="match status" value="1"/>
</dbReference>
<organism evidence="9 10">
    <name type="scientific">Streptomyces fildesensis</name>
    <dbReference type="NCBI Taxonomy" id="375757"/>
    <lineage>
        <taxon>Bacteria</taxon>
        <taxon>Bacillati</taxon>
        <taxon>Actinomycetota</taxon>
        <taxon>Actinomycetes</taxon>
        <taxon>Kitasatosporales</taxon>
        <taxon>Streptomycetaceae</taxon>
        <taxon>Streptomyces</taxon>
    </lineage>
</organism>
<proteinExistence type="inferred from homology"/>
<reference evidence="9 10" key="1">
    <citation type="submission" date="2024-10" db="EMBL/GenBank/DDBJ databases">
        <title>The Natural Products Discovery Center: Release of the First 8490 Sequenced Strains for Exploring Actinobacteria Biosynthetic Diversity.</title>
        <authorList>
            <person name="Kalkreuter E."/>
            <person name="Kautsar S.A."/>
            <person name="Yang D."/>
            <person name="Bader C.D."/>
            <person name="Teijaro C.N."/>
            <person name="Fluegel L."/>
            <person name="Davis C.M."/>
            <person name="Simpson J.R."/>
            <person name="Lauterbach L."/>
            <person name="Steele A.D."/>
            <person name="Gui C."/>
            <person name="Meng S."/>
            <person name="Li G."/>
            <person name="Viehrig K."/>
            <person name="Ye F."/>
            <person name="Su P."/>
            <person name="Kiefer A.F."/>
            <person name="Nichols A."/>
            <person name="Cepeda A.J."/>
            <person name="Yan W."/>
            <person name="Fan B."/>
            <person name="Jiang Y."/>
            <person name="Adhikari A."/>
            <person name="Zheng C.-J."/>
            <person name="Schuster L."/>
            <person name="Cowan T.M."/>
            <person name="Smanski M.J."/>
            <person name="Chevrette M.G."/>
            <person name="De Carvalho L.P.S."/>
            <person name="Shen B."/>
        </authorList>
    </citation>
    <scope>NUCLEOTIDE SEQUENCE [LARGE SCALE GENOMIC DNA]</scope>
    <source>
        <strain evidence="9 10">NPDC053399</strain>
    </source>
</reference>
<dbReference type="Proteomes" id="UP001614394">
    <property type="component" value="Unassembled WGS sequence"/>
</dbReference>
<comment type="subcellular location">
    <subcellularLocation>
        <location evidence="1">Cell membrane</location>
        <topology evidence="1">Multi-pass membrane protein</topology>
    </subcellularLocation>
</comment>
<gene>
    <name evidence="9" type="ORF">ACIGXA_20420</name>
</gene>
<sequence>MRAITRWALADLRTHRGQALSIVLATAGITVALLLSAALLQYAVSPWQRLFTETQGGHVWLRTAAGTPTGQLSRLDGVQALSGPFRTDSVTVRLGAETAALDLRAAGPHREDVAQPKIAAGRWLDGTQGDGIVLEQSVASALWAQPGDTLQIETGGTAIRTLRVVGTARTAERGYVRGDVPGVGWAAPDVVGALASAQTHPGQTVGLRLADPGDTDFVVQRAVAAVGPDHVLSVSTWRDARSAAEGDNRLLGLLLRIFGLGALLAAAVAVTGGVSTRVLAHVRDISVLKAVGFTPGQIAGMFFAQHAVLAVLGAAVGTAAVQIAGAAVPGPIGEAVTLWQALPGQSSSLLYTCAATVSAIAAATMFAAWRAARIPPIPAARTTAPGGRRSAHRGRTAFRFRTPPSLVLGWRGAVHRPRRFAASVARLALPIVMITVALSAAATLDRFQHPPERAGLTAQLTAREDGASTTGLESRLARLPGVSGVYPATEVAALVPGQTRTITLRGLGTAGHRYPFAAAEGRAATAPDEAMAGQGLLDAMDVRVGEWVRVTVAGTPHILHIVGRSIETEHNGMVISTSLDTLQEGQNTLRPQFYHLALRPGADPAAVSRALPQASDGRLEIRTTAGPADELSPIRGVIAGLVAVLALIGLVDLSTSITAAVRDHSRDLRALRAIGLTPRQTVAVIQISAAVIALAAALAGTVVGVLTAHWLIDLQGRSSGIGAGIAQTPALTTLLLAGGAVVTAAVTIATLPALRVVRGRGADPGITIY</sequence>
<feature type="domain" description="ABC3 transporter permease C-terminal" evidence="8">
    <location>
        <begin position="641"/>
        <end position="757"/>
    </location>
</feature>
<evidence type="ECO:0000256" key="2">
    <source>
        <dbReference type="ARBA" id="ARBA00022475"/>
    </source>
</evidence>
<feature type="transmembrane region" description="Helical" evidence="7">
    <location>
        <begin position="250"/>
        <end position="274"/>
    </location>
</feature>
<keyword evidence="5 7" id="KW-0472">Membrane</keyword>
<dbReference type="InterPro" id="IPR003838">
    <property type="entry name" value="ABC3_permease_C"/>
</dbReference>
<dbReference type="InterPro" id="IPR050250">
    <property type="entry name" value="Macrolide_Exporter_MacB"/>
</dbReference>
<accession>A0ABW8CBZ2</accession>
<protein>
    <submittedName>
        <fullName evidence="9">ABC transporter permease</fullName>
    </submittedName>
</protein>
<dbReference type="EMBL" id="JBITYG010000006">
    <property type="protein sequence ID" value="MFI9102885.1"/>
    <property type="molecule type" value="Genomic_DNA"/>
</dbReference>
<dbReference type="PANTHER" id="PTHR30572">
    <property type="entry name" value="MEMBRANE COMPONENT OF TRANSPORTER-RELATED"/>
    <property type="match status" value="1"/>
</dbReference>
<evidence type="ECO:0000256" key="1">
    <source>
        <dbReference type="ARBA" id="ARBA00004651"/>
    </source>
</evidence>
<feature type="domain" description="ABC3 transporter permease C-terminal" evidence="8">
    <location>
        <begin position="257"/>
        <end position="376"/>
    </location>
</feature>
<feature type="transmembrane region" description="Helical" evidence="7">
    <location>
        <begin position="682"/>
        <end position="712"/>
    </location>
</feature>
<feature type="transmembrane region" description="Helical" evidence="7">
    <location>
        <begin position="348"/>
        <end position="369"/>
    </location>
</feature>